<organism evidence="10 11">
    <name type="scientific">Lupinus angustifolius</name>
    <name type="common">Narrow-leaved blue lupine</name>
    <dbReference type="NCBI Taxonomy" id="3871"/>
    <lineage>
        <taxon>Eukaryota</taxon>
        <taxon>Viridiplantae</taxon>
        <taxon>Streptophyta</taxon>
        <taxon>Embryophyta</taxon>
        <taxon>Tracheophyta</taxon>
        <taxon>Spermatophyta</taxon>
        <taxon>Magnoliopsida</taxon>
        <taxon>eudicotyledons</taxon>
        <taxon>Gunneridae</taxon>
        <taxon>Pentapetalae</taxon>
        <taxon>rosids</taxon>
        <taxon>fabids</taxon>
        <taxon>Fabales</taxon>
        <taxon>Fabaceae</taxon>
        <taxon>Papilionoideae</taxon>
        <taxon>50 kb inversion clade</taxon>
        <taxon>genistoids sensu lato</taxon>
        <taxon>core genistoids</taxon>
        <taxon>Genisteae</taxon>
        <taxon>Lupinus</taxon>
    </lineage>
</organism>
<feature type="domain" description="RNA polymerase N-terminal" evidence="9">
    <location>
        <begin position="279"/>
        <end position="536"/>
    </location>
</feature>
<keyword evidence="7" id="KW-0804">Transcription</keyword>
<dbReference type="CDD" id="cd10506">
    <property type="entry name" value="RNAP_IV_RPD1_N"/>
    <property type="match status" value="1"/>
</dbReference>
<evidence type="ECO:0000256" key="6">
    <source>
        <dbReference type="ARBA" id="ARBA00022833"/>
    </source>
</evidence>
<dbReference type="Gene3D" id="1.10.274.100">
    <property type="entry name" value="RNA polymerase Rpb1, domain 3"/>
    <property type="match status" value="1"/>
</dbReference>
<dbReference type="Pfam" id="PF05000">
    <property type="entry name" value="RNA_pol_Rpb1_4"/>
    <property type="match status" value="1"/>
</dbReference>
<protein>
    <recommendedName>
        <fullName evidence="1">DNA-directed RNA polymerase</fullName>
        <ecNumber evidence="1">2.7.7.6</ecNumber>
    </recommendedName>
</protein>
<name>A0A4P1QSX8_LUPAN</name>
<dbReference type="InterPro" id="IPR045867">
    <property type="entry name" value="DNA-dir_RpoC_beta_prime"/>
</dbReference>
<evidence type="ECO:0000256" key="5">
    <source>
        <dbReference type="ARBA" id="ARBA00022723"/>
    </source>
</evidence>
<dbReference type="Gramene" id="OIV94371">
    <property type="protein sequence ID" value="OIV94371"/>
    <property type="gene ID" value="TanjilG_25433"/>
</dbReference>
<dbReference type="STRING" id="3871.A0A4P1QSX8"/>
<dbReference type="Gene3D" id="2.40.40.20">
    <property type="match status" value="1"/>
</dbReference>
<evidence type="ECO:0000313" key="10">
    <source>
        <dbReference type="EMBL" id="OIV94371.1"/>
    </source>
</evidence>
<evidence type="ECO:0000256" key="8">
    <source>
        <dbReference type="ARBA" id="ARBA00048552"/>
    </source>
</evidence>
<evidence type="ECO:0000256" key="4">
    <source>
        <dbReference type="ARBA" id="ARBA00022695"/>
    </source>
</evidence>
<dbReference type="InterPro" id="IPR007066">
    <property type="entry name" value="RNA_pol_Rpb1_3"/>
</dbReference>
<dbReference type="Proteomes" id="UP000188354">
    <property type="component" value="Chromosome LG17"/>
</dbReference>
<dbReference type="FunFam" id="1.10.274.100:FF:000010">
    <property type="entry name" value="DNA-directed RNA polymerase subunit"/>
    <property type="match status" value="1"/>
</dbReference>
<dbReference type="SMART" id="SM00663">
    <property type="entry name" value="RPOLA_N"/>
    <property type="match status" value="1"/>
</dbReference>
<dbReference type="Gene3D" id="3.30.1490.180">
    <property type="entry name" value="RNA polymerase ii"/>
    <property type="match status" value="1"/>
</dbReference>
<dbReference type="GO" id="GO:0003899">
    <property type="term" value="F:DNA-directed RNA polymerase activity"/>
    <property type="evidence" value="ECO:0007669"/>
    <property type="project" value="UniProtKB-EC"/>
</dbReference>
<evidence type="ECO:0000256" key="2">
    <source>
        <dbReference type="ARBA" id="ARBA00022478"/>
    </source>
</evidence>
<keyword evidence="3" id="KW-0808">Transferase</keyword>
<dbReference type="Gene3D" id="3.10.450.40">
    <property type="match status" value="1"/>
</dbReference>
<dbReference type="PANTHER" id="PTHR19376:SF36">
    <property type="entry name" value="DNA-DIRECTED RNA POLYMERASE IV SUBUNIT 1"/>
    <property type="match status" value="1"/>
</dbReference>
<dbReference type="Pfam" id="PF00623">
    <property type="entry name" value="RNA_pol_Rpb1_2"/>
    <property type="match status" value="1"/>
</dbReference>
<evidence type="ECO:0000256" key="3">
    <source>
        <dbReference type="ARBA" id="ARBA00022679"/>
    </source>
</evidence>
<dbReference type="Pfam" id="PF11523">
    <property type="entry name" value="DUF3223"/>
    <property type="match status" value="1"/>
</dbReference>
<evidence type="ECO:0000313" key="11">
    <source>
        <dbReference type="Proteomes" id="UP000188354"/>
    </source>
</evidence>
<dbReference type="GO" id="GO:0000428">
    <property type="term" value="C:DNA-directed RNA polymerase complex"/>
    <property type="evidence" value="ECO:0007669"/>
    <property type="project" value="UniProtKB-KW"/>
</dbReference>
<keyword evidence="2" id="KW-0240">DNA-directed RNA polymerase</keyword>
<keyword evidence="11" id="KW-1185">Reference proteome</keyword>
<reference evidence="10 11" key="1">
    <citation type="journal article" date="2017" name="Plant Biotechnol. J.">
        <title>A comprehensive draft genome sequence for lupin (Lupinus angustifolius), an emerging health food: insights into plant-microbe interactions and legume evolution.</title>
        <authorList>
            <person name="Hane J.K."/>
            <person name="Ming Y."/>
            <person name="Kamphuis L.G."/>
            <person name="Nelson M.N."/>
            <person name="Garg G."/>
            <person name="Atkins C.A."/>
            <person name="Bayer P.E."/>
            <person name="Bravo A."/>
            <person name="Bringans S."/>
            <person name="Cannon S."/>
            <person name="Edwards D."/>
            <person name="Foley R."/>
            <person name="Gao L.L."/>
            <person name="Harrison M.J."/>
            <person name="Huang W."/>
            <person name="Hurgobin B."/>
            <person name="Li S."/>
            <person name="Liu C.W."/>
            <person name="McGrath A."/>
            <person name="Morahan G."/>
            <person name="Murray J."/>
            <person name="Weller J."/>
            <person name="Jian J."/>
            <person name="Singh K.B."/>
        </authorList>
    </citation>
    <scope>NUCLEOTIDE SEQUENCE [LARGE SCALE GENOMIC DNA]</scope>
    <source>
        <strain evidence="11">cv. Tanjil</strain>
        <tissue evidence="10">Whole plant</tissue>
    </source>
</reference>
<dbReference type="Pfam" id="PF04983">
    <property type="entry name" value="RNA_pol_Rpb1_3"/>
    <property type="match status" value="1"/>
</dbReference>
<proteinExistence type="predicted"/>
<dbReference type="Gene3D" id="1.10.132.30">
    <property type="match status" value="1"/>
</dbReference>
<keyword evidence="4" id="KW-0548">Nucleotidyltransferase</keyword>
<dbReference type="InterPro" id="IPR042102">
    <property type="entry name" value="RNA_pol_Rpb1_3_sf"/>
</dbReference>
<dbReference type="InterPro" id="IPR040403">
    <property type="entry name" value="NRPD1_N"/>
</dbReference>
<dbReference type="InterPro" id="IPR000722">
    <property type="entry name" value="RNA_pol_asu"/>
</dbReference>
<keyword evidence="5" id="KW-0479">Metal-binding</keyword>
<keyword evidence="6" id="KW-0862">Zinc</keyword>
<sequence>MEKDLFQEQKLPQGLIKAIKFDVLTEADIVKYILHFISISAFQLFLGVSVHCQFVTIAMELDQMAHTYCDKMVALEINAAGQVSCSDLGLPNLSSECTTCGAKSSDKNSCEGHCGMIKFPFGILHPYFMSEIAQILNKICPGCKSIRRELQNKFTQLSMYSQVHSCHGFKFWKQLLHLRGSCIKQGSFMVRYPTMKFRVSSNDLYRRTAIIAEVNDKAPKKKTFGLGLPDDYWDIIPADAQQEDGCTKSNRMVLSPAQVYSLLADVDPNFITKFVPRLDLLGLNYFPVTPNCHRVTEFAHAFCNGNRLSFLNPDKIPSNNIFADIQKRRVGENACNSSGLRWMKDVVLGKRNSSSFRTVVVGDPDLELSEIGLPCQIAESLEVCEHVNRQNKKKLLDCCELRMLEKGHISVRRKGSPIKLYKKEALKIGDIIYRPLTDGDKVLINRPPSIHQHSMIALSVRVLPISNVVSINPICCSPLRGDFDGDCLHGYIPQSVSARVELSELVDLDRQLINGQSGRNLLSLSQDSLTAAYLLMEDEALLNVYEMQQLQMFCPYKLTLPAIVKAPSSNSSFWSGKQLFSMLLPSKFDYSFPPDDVFVRDGELISSSEASGWLRDSDCNVFQSLLYHFKEKTLDFLYAAQKALCEWLSMTGFSVSLSDLYLSSDSYSRKNMMEEISYGLQAAEEACNFKQLLVDDYCDFLSGNLQDITVKVDRLNHERQISASLSQVSVDAFRQVFRSIQSLADKYACKSNTFLAMFKAGSKGNLQKLVQHSMCLGLQHSLVRLSYRIPRQLSCAAWNRQKRLDSIKKYLGTPQSVQSYIPYAVVENSFMTGLNPLECFVHSVTNRDSSFSDNADLPGMLTRRLMFFMRDLYDAYDGTVRNLYGSQVIQFAYDADKDSSSDSCYQDYTTGGEPVGALSACAISEAAYSALGQPISLLEASPLLNLKNVLECGSKKKGGDQTVSLFLSKKLGKQRNGFEYAALEIKNYLERMMFSDIVSTVMIIFSQPSCSHEKYSPWVCHFHLDKEIVKRRKFTMHSIIDSLYQRCDTLRKESKVNLPNLIISSKKCSANKGKEGEDCVTVTIVENSEDLIQVDAVRDLMLPLLLGTAIKGFLDITKVNILWSNLSKVSNSSNRSFGGELYLKVTMSSDGGSGRFWGVLINHCHKIMHMIDWTRSHPDNIHHFCSAYGINAGWQYFLHSLASATSDTGKTILPKHLRLVANSLSASGEFVGLNAKGMTRQRQHASVASPFVQACFSNPGRCFIKAAKCGVKDNLRGSIDALAWGSCPSIGTSGQFDILYADKGQELAKSVDVYNLLEASFDQLNEKIDTPDARSYSSDKCGSGYRYKNGGYTMKQFKQAKSSIRNFVTVKDIQKLTYASSSILNNYLIDQQLSDRDLSTMLRVLHFHPHKDKKFGTGPQCIKVGQHPIYKDTRCFFIERTDGTVEDFSYRKCILGALEIIDPEKAKSQKKRWSGDNVENEKSQIKIWSGDNVEMAKSPKKRWWENNV</sequence>
<evidence type="ECO:0000256" key="1">
    <source>
        <dbReference type="ARBA" id="ARBA00012418"/>
    </source>
</evidence>
<dbReference type="GO" id="GO:0003677">
    <property type="term" value="F:DNA binding"/>
    <property type="evidence" value="ECO:0007669"/>
    <property type="project" value="InterPro"/>
</dbReference>
<dbReference type="EC" id="2.7.7.6" evidence="1"/>
<dbReference type="PANTHER" id="PTHR19376">
    <property type="entry name" value="DNA-DIRECTED RNA POLYMERASE"/>
    <property type="match status" value="1"/>
</dbReference>
<evidence type="ECO:0000256" key="7">
    <source>
        <dbReference type="ARBA" id="ARBA00023163"/>
    </source>
</evidence>
<dbReference type="InterPro" id="IPR044893">
    <property type="entry name" value="RNA_pol_Rpb1_clamp_domain"/>
</dbReference>
<comment type="catalytic activity">
    <reaction evidence="8">
        <text>RNA(n) + a ribonucleoside 5'-triphosphate = RNA(n+1) + diphosphate</text>
        <dbReference type="Rhea" id="RHEA:21248"/>
        <dbReference type="Rhea" id="RHEA-COMP:14527"/>
        <dbReference type="Rhea" id="RHEA-COMP:17342"/>
        <dbReference type="ChEBI" id="CHEBI:33019"/>
        <dbReference type="ChEBI" id="CHEBI:61557"/>
        <dbReference type="ChEBI" id="CHEBI:140395"/>
        <dbReference type="EC" id="2.7.7.6"/>
    </reaction>
</comment>
<evidence type="ECO:0000259" key="9">
    <source>
        <dbReference type="SMART" id="SM00663"/>
    </source>
</evidence>
<accession>A0A4P1QSX8</accession>
<dbReference type="GO" id="GO:0006351">
    <property type="term" value="P:DNA-templated transcription"/>
    <property type="evidence" value="ECO:0007669"/>
    <property type="project" value="InterPro"/>
</dbReference>
<dbReference type="SUPFAM" id="SSF64484">
    <property type="entry name" value="beta and beta-prime subunits of DNA dependent RNA-polymerase"/>
    <property type="match status" value="1"/>
</dbReference>
<dbReference type="EMBL" id="CM007377">
    <property type="protein sequence ID" value="OIV94371.1"/>
    <property type="molecule type" value="Genomic_DNA"/>
</dbReference>
<dbReference type="GO" id="GO:0046872">
    <property type="term" value="F:metal ion binding"/>
    <property type="evidence" value="ECO:0007669"/>
    <property type="project" value="UniProtKB-KW"/>
</dbReference>
<dbReference type="Gene3D" id="4.10.860.120">
    <property type="entry name" value="RNA polymerase II, clamp domain"/>
    <property type="match status" value="1"/>
</dbReference>
<dbReference type="InterPro" id="IPR006592">
    <property type="entry name" value="RNA_pol_N"/>
</dbReference>
<dbReference type="InterPro" id="IPR038120">
    <property type="entry name" value="Rpb1_funnel_sf"/>
</dbReference>
<gene>
    <name evidence="10" type="ORF">TanjilG_25433</name>
</gene>
<dbReference type="InterPro" id="IPR007083">
    <property type="entry name" value="RNA_pol_Rpb1_4"/>
</dbReference>